<dbReference type="CDD" id="cd01949">
    <property type="entry name" value="GGDEF"/>
    <property type="match status" value="1"/>
</dbReference>
<dbReference type="EMBL" id="BSOG01000001">
    <property type="protein sequence ID" value="GLR11460.1"/>
    <property type="molecule type" value="Genomic_DNA"/>
</dbReference>
<dbReference type="PANTHER" id="PTHR33121">
    <property type="entry name" value="CYCLIC DI-GMP PHOSPHODIESTERASE PDEF"/>
    <property type="match status" value="1"/>
</dbReference>
<dbReference type="InterPro" id="IPR000160">
    <property type="entry name" value="GGDEF_dom"/>
</dbReference>
<dbReference type="SMART" id="SM00052">
    <property type="entry name" value="EAL"/>
    <property type="match status" value="1"/>
</dbReference>
<dbReference type="PROSITE" id="PS50883">
    <property type="entry name" value="EAL"/>
    <property type="match status" value="1"/>
</dbReference>
<feature type="domain" description="GGDEF" evidence="2">
    <location>
        <begin position="34"/>
        <end position="165"/>
    </location>
</feature>
<evidence type="ECO:0000313" key="3">
    <source>
        <dbReference type="EMBL" id="GLR11460.1"/>
    </source>
</evidence>
<dbReference type="SMART" id="SM00267">
    <property type="entry name" value="GGDEF"/>
    <property type="match status" value="1"/>
</dbReference>
<dbReference type="PROSITE" id="PS50887">
    <property type="entry name" value="GGDEF"/>
    <property type="match status" value="1"/>
</dbReference>
<dbReference type="InterPro" id="IPR050706">
    <property type="entry name" value="Cyclic-di-GMP_PDE-like"/>
</dbReference>
<dbReference type="InterPro" id="IPR029787">
    <property type="entry name" value="Nucleotide_cyclase"/>
</dbReference>
<name>A0ABQ5Y942_9NEIS</name>
<evidence type="ECO:0008006" key="5">
    <source>
        <dbReference type="Google" id="ProtNLM"/>
    </source>
</evidence>
<dbReference type="Pfam" id="PF00990">
    <property type="entry name" value="GGDEF"/>
    <property type="match status" value="1"/>
</dbReference>
<dbReference type="Pfam" id="PF00563">
    <property type="entry name" value="EAL"/>
    <property type="match status" value="1"/>
</dbReference>
<sequence length="436" mass="47308">MDTAGIDPLTGFLDRHGCLRNAARLTEHAHRDQKPLSAIWVNLDRFRKINGSLGMGGGDAVIAKMGDRLRSRNEHRAHIARMGSDEFLLLAPAHGCEEAASLASELLQLIAQPMEVGAMSLYPTCSVGVASLEYAEEAESLLQRAEHAMHEAKRQGGGRVVQSGDEQLPGRLGIKLAREELEVEHKLHAALQIGGLYLHYQPIVSFNGRIEAIEALMRCELNGEMVPPVKFIPVAEKTGLVIRLGEWSLMQGAMQAKRLSDLGLPTKVAVNVSRAQLTAPKFSQALYAALLCSDVEPRLIELEITESLFMDVSELVQSNMRAAIAMGVSLSIDDFGTGYSCLATLKDIPAGKLKLDRAFVVPLPEDRRVYAVVKAISQLGRELGMTVVAEGVENEQQSCALQDAGVDAIQGYLHARPMSADAVTGWLDYQAALLKA</sequence>
<proteinExistence type="predicted"/>
<dbReference type="NCBIfam" id="TIGR00254">
    <property type="entry name" value="GGDEF"/>
    <property type="match status" value="1"/>
</dbReference>
<organism evidence="3 4">
    <name type="scientific">Chitinimonas prasina</name>
    <dbReference type="NCBI Taxonomy" id="1434937"/>
    <lineage>
        <taxon>Bacteria</taxon>
        <taxon>Pseudomonadati</taxon>
        <taxon>Pseudomonadota</taxon>
        <taxon>Betaproteobacteria</taxon>
        <taxon>Neisseriales</taxon>
        <taxon>Chitinibacteraceae</taxon>
        <taxon>Chitinimonas</taxon>
    </lineage>
</organism>
<evidence type="ECO:0000313" key="4">
    <source>
        <dbReference type="Proteomes" id="UP001156706"/>
    </source>
</evidence>
<accession>A0ABQ5Y942</accession>
<evidence type="ECO:0000259" key="2">
    <source>
        <dbReference type="PROSITE" id="PS50887"/>
    </source>
</evidence>
<dbReference type="PANTHER" id="PTHR33121:SF71">
    <property type="entry name" value="OXYGEN SENSOR PROTEIN DOSP"/>
    <property type="match status" value="1"/>
</dbReference>
<dbReference type="SUPFAM" id="SSF141868">
    <property type="entry name" value="EAL domain-like"/>
    <property type="match status" value="1"/>
</dbReference>
<dbReference type="InterPro" id="IPR001633">
    <property type="entry name" value="EAL_dom"/>
</dbReference>
<dbReference type="InterPro" id="IPR035919">
    <property type="entry name" value="EAL_sf"/>
</dbReference>
<dbReference type="SUPFAM" id="SSF55073">
    <property type="entry name" value="Nucleotide cyclase"/>
    <property type="match status" value="1"/>
</dbReference>
<dbReference type="Proteomes" id="UP001156706">
    <property type="component" value="Unassembled WGS sequence"/>
</dbReference>
<keyword evidence="4" id="KW-1185">Reference proteome</keyword>
<evidence type="ECO:0000259" key="1">
    <source>
        <dbReference type="PROSITE" id="PS50883"/>
    </source>
</evidence>
<dbReference type="RefSeq" id="WP_284194619.1">
    <property type="nucleotide sequence ID" value="NZ_BSOG01000001.1"/>
</dbReference>
<dbReference type="Gene3D" id="3.20.20.450">
    <property type="entry name" value="EAL domain"/>
    <property type="match status" value="1"/>
</dbReference>
<dbReference type="Gene3D" id="3.30.70.270">
    <property type="match status" value="1"/>
</dbReference>
<gene>
    <name evidence="3" type="ORF">GCM10007907_02500</name>
</gene>
<protein>
    <recommendedName>
        <fullName evidence="5">Bifunctional diguanylate cyclase/phosphodiesterase</fullName>
    </recommendedName>
</protein>
<comment type="caution">
    <text evidence="3">The sequence shown here is derived from an EMBL/GenBank/DDBJ whole genome shotgun (WGS) entry which is preliminary data.</text>
</comment>
<reference evidence="4" key="1">
    <citation type="journal article" date="2019" name="Int. J. Syst. Evol. Microbiol.">
        <title>The Global Catalogue of Microorganisms (GCM) 10K type strain sequencing project: providing services to taxonomists for standard genome sequencing and annotation.</title>
        <authorList>
            <consortium name="The Broad Institute Genomics Platform"/>
            <consortium name="The Broad Institute Genome Sequencing Center for Infectious Disease"/>
            <person name="Wu L."/>
            <person name="Ma J."/>
        </authorList>
    </citation>
    <scope>NUCLEOTIDE SEQUENCE [LARGE SCALE GENOMIC DNA]</scope>
    <source>
        <strain evidence="4">NBRC 110044</strain>
    </source>
</reference>
<dbReference type="InterPro" id="IPR043128">
    <property type="entry name" value="Rev_trsase/Diguanyl_cyclase"/>
</dbReference>
<feature type="domain" description="EAL" evidence="1">
    <location>
        <begin position="180"/>
        <end position="431"/>
    </location>
</feature>
<dbReference type="CDD" id="cd01948">
    <property type="entry name" value="EAL"/>
    <property type="match status" value="1"/>
</dbReference>